<dbReference type="InterPro" id="IPR029034">
    <property type="entry name" value="Cystine-knot_cytokine"/>
</dbReference>
<protein>
    <submittedName>
        <fullName evidence="1">Uncharacterized protein</fullName>
    </submittedName>
</protein>
<dbReference type="AlphaFoldDB" id="A0AAV2ILV6"/>
<proteinExistence type="predicted"/>
<dbReference type="Gene3D" id="2.10.90.10">
    <property type="entry name" value="Cystine-knot cytokines"/>
    <property type="match status" value="1"/>
</dbReference>
<organism evidence="1 2">
    <name type="scientific">Lymnaea stagnalis</name>
    <name type="common">Great pond snail</name>
    <name type="synonym">Helix stagnalis</name>
    <dbReference type="NCBI Taxonomy" id="6523"/>
    <lineage>
        <taxon>Eukaryota</taxon>
        <taxon>Metazoa</taxon>
        <taxon>Spiralia</taxon>
        <taxon>Lophotrochozoa</taxon>
        <taxon>Mollusca</taxon>
        <taxon>Gastropoda</taxon>
        <taxon>Heterobranchia</taxon>
        <taxon>Euthyneura</taxon>
        <taxon>Panpulmonata</taxon>
        <taxon>Hygrophila</taxon>
        <taxon>Lymnaeoidea</taxon>
        <taxon>Lymnaeidae</taxon>
        <taxon>Lymnaea</taxon>
    </lineage>
</organism>
<feature type="non-terminal residue" evidence="1">
    <location>
        <position position="1"/>
    </location>
</feature>
<comment type="caution">
    <text evidence="1">The sequence shown here is derived from an EMBL/GenBank/DDBJ whole genome shotgun (WGS) entry which is preliminary data.</text>
</comment>
<gene>
    <name evidence="1" type="ORF">GSLYS_00021446001</name>
</gene>
<name>A0AAV2ILV6_LYMST</name>
<sequence length="105" mass="12476">PSETHLIVHRAGVSRDGKLLEISRDKSALQIFYQTAFKADFLNQHCHYIKHKYQPASRCMQRFSYVYALVKDFNVSEHFRLDYIRVKSGRSYELDVTLHDEIELR</sequence>
<evidence type="ECO:0000313" key="2">
    <source>
        <dbReference type="Proteomes" id="UP001497497"/>
    </source>
</evidence>
<keyword evidence="2" id="KW-1185">Reference proteome</keyword>
<accession>A0AAV2ILV6</accession>
<dbReference type="Proteomes" id="UP001497497">
    <property type="component" value="Unassembled WGS sequence"/>
</dbReference>
<evidence type="ECO:0000313" key="1">
    <source>
        <dbReference type="EMBL" id="CAL1548129.1"/>
    </source>
</evidence>
<reference evidence="1 2" key="1">
    <citation type="submission" date="2024-04" db="EMBL/GenBank/DDBJ databases">
        <authorList>
            <consortium name="Genoscope - CEA"/>
            <person name="William W."/>
        </authorList>
    </citation>
    <scope>NUCLEOTIDE SEQUENCE [LARGE SCALE GENOMIC DNA]</scope>
</reference>
<dbReference type="EMBL" id="CAXITT010001187">
    <property type="protein sequence ID" value="CAL1548129.1"/>
    <property type="molecule type" value="Genomic_DNA"/>
</dbReference>